<gene>
    <name evidence="1" type="primary">NFKB1</name>
</gene>
<sequence length="72" mass="8046">MAEDDPYLGRPEQMFHLDPSLTHTIFNPEVFQPQMALPTDLQLCGTSKGYCSVGHKWKKYPPACPQPGGKTL</sequence>
<dbReference type="AlphaFoldDB" id="A0A8V8TLB2"/>
<evidence type="ECO:0000313" key="1">
    <source>
        <dbReference type="Ensembl" id="ENSP00000513443.1"/>
    </source>
</evidence>
<dbReference type="Ensembl" id="ENST00000697794.1">
    <property type="protein sequence ID" value="ENSP00000513443.1"/>
    <property type="gene ID" value="ENSG00000109320.14"/>
</dbReference>
<keyword evidence="2" id="KW-1185">Reference proteome</keyword>
<reference evidence="1 2" key="2">
    <citation type="journal article" date="2004" name="Nature">
        <title>Finishing the euchromatic sequence of the human genome.</title>
        <authorList>
            <consortium name="International Human Genome Sequencing Consortium"/>
        </authorList>
    </citation>
    <scope>NUCLEOTIDE SEQUENCE [LARGE SCALE GENOMIC DNA]</scope>
</reference>
<reference evidence="1 2" key="3">
    <citation type="journal article" date="2005" name="Nature">
        <title>Generation and annotation of the DNA sequences of human chromosomes 2 and 4.</title>
        <authorList>
            <person name="Hillier L.W."/>
            <person name="Graves T.A."/>
            <person name="Fulton R.S."/>
            <person name="Fulton L.A."/>
            <person name="Pepin K.H."/>
            <person name="Minx P."/>
            <person name="Wagner-McPherson C."/>
            <person name="Layman D."/>
            <person name="Wylie K."/>
            <person name="Sekhon M."/>
            <person name="Becker M.C."/>
            <person name="Fewell G.A."/>
            <person name="Delehaunty K.D."/>
            <person name="Miner T.L."/>
            <person name="Nash W.E."/>
            <person name="Kremitzki C."/>
            <person name="Oddy L."/>
            <person name="Du H."/>
            <person name="Sun H."/>
            <person name="Bradshaw-Cordum H."/>
            <person name="Ali J."/>
            <person name="Carter J."/>
            <person name="Cordes M."/>
            <person name="Harris A."/>
            <person name="Isak A."/>
            <person name="van Brunt A."/>
            <person name="Nguyen C."/>
            <person name="Du F."/>
            <person name="Courtney L."/>
            <person name="Kalicki J."/>
            <person name="Ozersky P."/>
            <person name="Abbott S."/>
            <person name="Armstrong J."/>
            <person name="Belter E.A."/>
            <person name="Caruso L."/>
            <person name="Cedroni M."/>
            <person name="Cotton M."/>
            <person name="Davidson T."/>
            <person name="Desai A."/>
            <person name="Elliott G."/>
            <person name="Erb T."/>
            <person name="Fronick C."/>
            <person name="Gaige T."/>
            <person name="Haakenson W."/>
            <person name="Haglund K."/>
            <person name="Holmes A."/>
            <person name="Harkins R."/>
            <person name="Kim K."/>
            <person name="Kruchowski S.S."/>
            <person name="Strong C.M."/>
            <person name="Grewal N."/>
            <person name="Goyea E."/>
            <person name="Hou S."/>
            <person name="Levy A."/>
            <person name="Martinka S."/>
            <person name="Mead K."/>
            <person name="McLellan M.D."/>
            <person name="Meyer R."/>
            <person name="Randall-Maher J."/>
            <person name="Tomlinson C."/>
            <person name="Dauphin-Kohlberg S."/>
            <person name="Kozlowicz-Reilly A."/>
            <person name="Shah N."/>
            <person name="Swearengen-Shahid S."/>
            <person name="Snider J."/>
            <person name="Strong J.T."/>
            <person name="Thompson J."/>
            <person name="Yoakum M."/>
            <person name="Leonard S."/>
            <person name="Pearman C."/>
            <person name="Trani L."/>
            <person name="Radionenko M."/>
            <person name="Waligorski J.E."/>
            <person name="Wang C."/>
            <person name="Rock S.M."/>
            <person name="Tin-Wollam A.M."/>
            <person name="Maupin R."/>
            <person name="Latreille P."/>
            <person name="Wendl M.C."/>
            <person name="Yang S.P."/>
            <person name="Pohl C."/>
            <person name="Wallis J.W."/>
            <person name="Spieth J."/>
            <person name="Bieri T.A."/>
            <person name="Berkowicz N."/>
            <person name="Nelson J.O."/>
            <person name="Osborne J."/>
            <person name="Ding L."/>
            <person name="Meyer R."/>
            <person name="Sabo A."/>
            <person name="Shotland Y."/>
            <person name="Sinha P."/>
            <person name="Wohldmann P.E."/>
            <person name="Cook L.L."/>
            <person name="Hickenbotham M.T."/>
            <person name="Eldred J."/>
            <person name="Williams D."/>
            <person name="Jones T.A."/>
            <person name="She X."/>
            <person name="Ciccarelli F.D."/>
            <person name="Izaurralde E."/>
            <person name="Taylor J."/>
            <person name="Schmutz J."/>
            <person name="Myers R.M."/>
            <person name="Cox D.R."/>
            <person name="Huang X."/>
            <person name="McPherson J.D."/>
            <person name="Mardis E.R."/>
            <person name="Clifton S.W."/>
            <person name="Warren W.C."/>
            <person name="Chinwalla A.T."/>
            <person name="Eddy S.R."/>
            <person name="Marra M.A."/>
            <person name="Ovcharenko I."/>
            <person name="Furey T.S."/>
            <person name="Miller W."/>
            <person name="Eichler E.E."/>
            <person name="Bork P."/>
            <person name="Suyama M."/>
            <person name="Torrents D."/>
            <person name="Waterston R.H."/>
            <person name="Wilson R.K."/>
        </authorList>
    </citation>
    <scope>NUCLEOTIDE SEQUENCE [LARGE SCALE GENOMIC DNA]</scope>
</reference>
<protein>
    <submittedName>
        <fullName evidence="1">Nuclear factor kappa B subunit 1</fullName>
    </submittedName>
</protein>
<proteinExistence type="evidence at protein level"/>
<evidence type="ECO:0007829" key="3">
    <source>
        <dbReference type="PeptideAtlas" id="A0A8V8TLB2"/>
    </source>
</evidence>
<reference evidence="1" key="4">
    <citation type="submission" date="2025-08" db="UniProtKB">
        <authorList>
            <consortium name="Ensembl"/>
        </authorList>
    </citation>
    <scope>IDENTIFICATION</scope>
</reference>
<name>A0A8V8TLB2_HUMAN</name>
<dbReference type="EMBL" id="KF457798">
    <property type="status" value="NOT_ANNOTATED_CDS"/>
    <property type="molecule type" value="Genomic_DNA"/>
</dbReference>
<keyword evidence="3 4" id="KW-1267">Proteomics identification</keyword>
<evidence type="ECO:0007829" key="4">
    <source>
        <dbReference type="ProteomicsDB" id="A0A8V8TLB2"/>
    </source>
</evidence>
<dbReference type="HGNC" id="HGNC:7794">
    <property type="gene designation" value="NFKB1"/>
</dbReference>
<dbReference type="OrthoDB" id="10254686at2759"/>
<evidence type="ECO:0000313" key="2">
    <source>
        <dbReference type="Proteomes" id="UP000005640"/>
    </source>
</evidence>
<dbReference type="EMBL" id="AF213884">
    <property type="status" value="NOT_ANNOTATED_CDS"/>
    <property type="molecule type" value="Genomic_DNA"/>
</dbReference>
<dbReference type="Proteomes" id="UP000005640">
    <property type="component" value="Chromosome 4"/>
</dbReference>
<accession>A0A8V8TLB2</accession>
<dbReference type="Ensembl" id="ENST00000697794.1">
    <property type="protein sequence ID" value="ENSP00000513443.1"/>
    <property type="gene ID" value="ENSG00000109320.15"/>
</dbReference>
<organism evidence="1 2">
    <name type="scientific">Homo sapiens</name>
    <name type="common">Human</name>
    <dbReference type="NCBI Taxonomy" id="9606"/>
    <lineage>
        <taxon>Eukaryota</taxon>
        <taxon>Metazoa</taxon>
        <taxon>Chordata</taxon>
        <taxon>Craniata</taxon>
        <taxon>Vertebrata</taxon>
        <taxon>Euteleostomi</taxon>
        <taxon>Mammalia</taxon>
        <taxon>Eutheria</taxon>
        <taxon>Euarchontoglires</taxon>
        <taxon>Primates</taxon>
        <taxon>Haplorrhini</taxon>
        <taxon>Catarrhini</taxon>
        <taxon>Hominidae</taxon>
        <taxon>Homo</taxon>
    </lineage>
</organism>
<dbReference type="OpenTargets" id="ENSG00000109320"/>
<dbReference type="GeneTree" id="ENSGT00940000158625"/>
<reference evidence="1" key="5">
    <citation type="submission" date="2025-09" db="UniProtKB">
        <authorList>
            <consortium name="Ensembl"/>
        </authorList>
    </citation>
    <scope>IDENTIFICATION</scope>
</reference>
<reference evidence="1 2" key="1">
    <citation type="journal article" date="2001" name="Nature">
        <title>Initial sequencing and analysis of the human genome.</title>
        <authorList>
            <consortium name="International Human Genome Sequencing Consortium"/>
            <person name="Lander E.S."/>
            <person name="Linton L.M."/>
            <person name="Birren B."/>
            <person name="Nusbaum C."/>
            <person name="Zody M.C."/>
            <person name="Baldwin J."/>
            <person name="Devon K."/>
            <person name="Dewar K."/>
            <person name="Doyle M."/>
            <person name="FitzHugh W."/>
            <person name="Funke R."/>
            <person name="Gage D."/>
            <person name="Harris K."/>
            <person name="Heaford A."/>
            <person name="Howland J."/>
            <person name="Kann L."/>
            <person name="Lehoczky J."/>
            <person name="LeVine R."/>
            <person name="McEwan P."/>
            <person name="McKernan K."/>
            <person name="Meldrim J."/>
            <person name="Mesirov J.P."/>
            <person name="Miranda C."/>
            <person name="Morris W."/>
            <person name="Naylor J."/>
            <person name="Raymond C."/>
            <person name="Rosetti M."/>
            <person name="Santos R."/>
            <person name="Sheridan A."/>
            <person name="Sougnez C."/>
            <person name="Stange-Thomann N."/>
            <person name="Stojanovic N."/>
            <person name="Subramanian A."/>
            <person name="Wyman D."/>
            <person name="Rogers J."/>
            <person name="Sulston J."/>
            <person name="Ainscough R."/>
            <person name="Beck S."/>
            <person name="Bentley D."/>
            <person name="Burton J."/>
            <person name="Clee C."/>
            <person name="Carter N."/>
            <person name="Coulson A."/>
            <person name="Deadman R."/>
            <person name="Deloukas P."/>
            <person name="Dunham A."/>
            <person name="Dunham I."/>
            <person name="Durbin R."/>
            <person name="French L."/>
            <person name="Grafham D."/>
            <person name="Gregory S."/>
            <person name="Hubbard T."/>
            <person name="Humphray S."/>
            <person name="Hunt A."/>
            <person name="Jones M."/>
            <person name="Lloyd C."/>
            <person name="McMurray A."/>
            <person name="Matthews L."/>
            <person name="Mercer S."/>
            <person name="Milne S."/>
            <person name="Mullikin J.C."/>
            <person name="Mungall A."/>
            <person name="Plumb R."/>
            <person name="Ross M."/>
            <person name="Shownkeen R."/>
            <person name="Sims S."/>
            <person name="Waterston R.H."/>
            <person name="Wilson R.K."/>
            <person name="Hillier L.W."/>
            <person name="McPherson J.D."/>
            <person name="Marra M.A."/>
            <person name="Mardis E.R."/>
            <person name="Fulton L.A."/>
            <person name="Chinwalla A.T."/>
            <person name="Pepin K.H."/>
            <person name="Gish W.R."/>
            <person name="Chissoe S.L."/>
            <person name="Wendl M.C."/>
            <person name="Delehaunty K.D."/>
            <person name="Miner T.L."/>
            <person name="Delehaunty A."/>
            <person name="Kramer J.B."/>
            <person name="Cook L.L."/>
            <person name="Fulton R.S."/>
            <person name="Johnson D.L."/>
            <person name="Minx P.J."/>
            <person name="Clifton S.W."/>
            <person name="Hawkins T."/>
            <person name="Branscomb E."/>
            <person name="Predki P."/>
            <person name="Richardson P."/>
            <person name="Wenning S."/>
            <person name="Slezak T."/>
            <person name="Doggett N."/>
            <person name="Cheng J.F."/>
            <person name="Olsen A."/>
            <person name="Lucas S."/>
            <person name="Elkin C."/>
            <person name="Uberbacher E."/>
            <person name="Frazier M."/>
            <person name="Gibbs R.A."/>
            <person name="Muzny D.M."/>
            <person name="Scherer S.E."/>
            <person name="Bouck J.B."/>
            <person name="Sodergren E.J."/>
            <person name="Worley K.C."/>
            <person name="Rives C.M."/>
            <person name="Gorrell J.H."/>
            <person name="Metzker M.L."/>
            <person name="Naylor S.L."/>
            <person name="Kucherlapati R.S."/>
            <person name="Nelson D.L."/>
            <person name="Weinstock G.M."/>
            <person name="Sakaki Y."/>
            <person name="Fujiyama A."/>
            <person name="Hattori M."/>
            <person name="Yada T."/>
            <person name="Toyoda A."/>
            <person name="Itoh T."/>
            <person name="Kawagoe C."/>
            <person name="Watanabe H."/>
            <person name="Totoki Y."/>
            <person name="Taylor T."/>
            <person name="Weissenbach J."/>
            <person name="Heilig R."/>
            <person name="Saurin W."/>
            <person name="Artiguenave F."/>
            <person name="Brottier P."/>
            <person name="Bruls T."/>
            <person name="Pelletier E."/>
            <person name="Robert C."/>
            <person name="Wincker P."/>
            <person name="Smith D.R."/>
            <person name="Doucette-Stamm L."/>
            <person name="Rubenfield M."/>
            <person name="Weinstock K."/>
            <person name="Lee H.M."/>
            <person name="Dubois J."/>
            <person name="Rosenthal A."/>
            <person name="Platzer M."/>
            <person name="Nyakatura G."/>
            <person name="Taudien S."/>
            <person name="Rump A."/>
            <person name="Yang H."/>
            <person name="Yu J."/>
            <person name="Wang J."/>
            <person name="Huang G."/>
            <person name="Gu J."/>
            <person name="Hood L."/>
            <person name="Rowen L."/>
            <person name="Madan A."/>
            <person name="Qin S."/>
            <person name="Davis R.W."/>
            <person name="Federspiel N.A."/>
            <person name="Abola A.P."/>
            <person name="Proctor M.J."/>
            <person name="Myers R.M."/>
            <person name="Schmutz J."/>
            <person name="Dickson M."/>
            <person name="Grimwood J."/>
            <person name="Cox D.R."/>
            <person name="Olson M.V."/>
            <person name="Kaul R."/>
            <person name="Raymond C."/>
            <person name="Shimizu N."/>
            <person name="Kawasaki K."/>
            <person name="Minoshima S."/>
            <person name="Evans G.A."/>
            <person name="Athanasiou M."/>
            <person name="Schultz R."/>
            <person name="Roe B.A."/>
            <person name="Chen F."/>
            <person name="Pan H."/>
            <person name="Ramser J."/>
            <person name="Lehrach H."/>
            <person name="Reinhardt R."/>
            <person name="McCombie W.R."/>
            <person name="de la Bastide M."/>
            <person name="Dedhia N."/>
            <person name="Blocker H."/>
            <person name="Hornischer K."/>
            <person name="Nordsiek G."/>
            <person name="Agarwala R."/>
            <person name="Aravind L."/>
            <person name="Bailey J.A."/>
            <person name="Bateman A."/>
            <person name="Batzoglou S."/>
            <person name="Birney E."/>
            <person name="Bork P."/>
            <person name="Brown D.G."/>
            <person name="Burge C.B."/>
            <person name="Cerutti L."/>
            <person name="Chen H.C."/>
            <person name="Church D."/>
            <person name="Clamp M."/>
            <person name="Copley R.R."/>
            <person name="Doerks T."/>
            <person name="Eddy S.R."/>
            <person name="Eichler E.E."/>
            <person name="Furey T.S."/>
            <person name="Galagan J."/>
            <person name="Gilbert J.G."/>
            <person name="Harmon C."/>
            <person name="Hayashizaki Y."/>
            <person name="Haussler D."/>
            <person name="Hermjakob H."/>
            <person name="Hokamp K."/>
            <person name="Jang W."/>
            <person name="Johnson L.S."/>
            <person name="Jones T.A."/>
            <person name="Kasif S."/>
            <person name="Kaspryzk A."/>
            <person name="Kennedy S."/>
            <person name="Kent W.J."/>
            <person name="Kitts P."/>
            <person name="Koonin E.V."/>
            <person name="Korf I."/>
            <person name="Kulp D."/>
            <person name="Lancet D."/>
            <person name="Lowe T.M."/>
            <person name="McLysaght A."/>
            <person name="Mikkelsen T."/>
            <person name="Moran J.V."/>
            <person name="Mulder N."/>
            <person name="Pollara V.J."/>
            <person name="Ponting C.P."/>
            <person name="Schuler G."/>
            <person name="Schultz J."/>
            <person name="Slater G."/>
            <person name="Smit A.F."/>
            <person name="Stupka E."/>
            <person name="Szustakowski J."/>
            <person name="Thierry-Mieg D."/>
            <person name="Thierry-Mieg J."/>
            <person name="Wagner L."/>
            <person name="Wallis J."/>
            <person name="Wheeler R."/>
            <person name="Williams A."/>
            <person name="Wolf Y.I."/>
            <person name="Wolfe K.H."/>
            <person name="Yang S.P."/>
            <person name="Yeh R.F."/>
            <person name="Collins F."/>
            <person name="Guyer M.S."/>
            <person name="Peterson J."/>
            <person name="Felsenfeld A."/>
            <person name="Wetterstrand K.A."/>
            <person name="Patrinos A."/>
            <person name="Morgan M.J."/>
            <person name="de Jong P."/>
            <person name="Catanese J.J."/>
            <person name="Osoegawa K."/>
            <person name="Shizuya H."/>
            <person name="Choi S."/>
            <person name="Chen Y.J."/>
        </authorList>
    </citation>
    <scope>NUCLEOTIDE SEQUENCE [LARGE SCALE GENOMIC DNA]</scope>
</reference>